<dbReference type="AlphaFoldDB" id="A0A8H5MCS3"/>
<proteinExistence type="predicted"/>
<feature type="region of interest" description="Disordered" evidence="1">
    <location>
        <begin position="122"/>
        <end position="143"/>
    </location>
</feature>
<evidence type="ECO:0000313" key="2">
    <source>
        <dbReference type="EMBL" id="KAF5389139.1"/>
    </source>
</evidence>
<sequence>MLQPLEGFDDLGLTFKFEYPNYYCETLLWNNGSFLPATSSQTVHHLSQIPLTEGSILDISPQHIAESSKPKQDISFMNHPAHLGAWKYSNPSLDASFVEGYLFPGIYEEAVDRSPATLFSTPSTPALSLSDSRSSSSSPYIHSSENTVFDREHKGYISQPESGDLTLFLHHHYDGPVATTAPPAQMAELDSPFAIHSPGVHSIPSLRLESSTSPLLLLLALLLLATHRHHHHHHLRDLTRSLPLDTYALHLSLSAQKTSR</sequence>
<keyword evidence="3" id="KW-1185">Reference proteome</keyword>
<dbReference type="EMBL" id="JAACJN010000024">
    <property type="protein sequence ID" value="KAF5389139.1"/>
    <property type="molecule type" value="Genomic_DNA"/>
</dbReference>
<name>A0A8H5MCS3_9AGAR</name>
<protein>
    <submittedName>
        <fullName evidence="2">Uncharacterized protein</fullName>
    </submittedName>
</protein>
<evidence type="ECO:0000313" key="3">
    <source>
        <dbReference type="Proteomes" id="UP000518752"/>
    </source>
</evidence>
<organism evidence="2 3">
    <name type="scientific">Collybiopsis confluens</name>
    <dbReference type="NCBI Taxonomy" id="2823264"/>
    <lineage>
        <taxon>Eukaryota</taxon>
        <taxon>Fungi</taxon>
        <taxon>Dikarya</taxon>
        <taxon>Basidiomycota</taxon>
        <taxon>Agaricomycotina</taxon>
        <taxon>Agaricomycetes</taxon>
        <taxon>Agaricomycetidae</taxon>
        <taxon>Agaricales</taxon>
        <taxon>Marasmiineae</taxon>
        <taxon>Omphalotaceae</taxon>
        <taxon>Collybiopsis</taxon>
    </lineage>
</organism>
<reference evidence="2 3" key="1">
    <citation type="journal article" date="2020" name="ISME J.">
        <title>Uncovering the hidden diversity of litter-decomposition mechanisms in mushroom-forming fungi.</title>
        <authorList>
            <person name="Floudas D."/>
            <person name="Bentzer J."/>
            <person name="Ahren D."/>
            <person name="Johansson T."/>
            <person name="Persson P."/>
            <person name="Tunlid A."/>
        </authorList>
    </citation>
    <scope>NUCLEOTIDE SEQUENCE [LARGE SCALE GENOMIC DNA]</scope>
    <source>
        <strain evidence="2 3">CBS 406.79</strain>
    </source>
</reference>
<gene>
    <name evidence="2" type="ORF">D9757_004985</name>
</gene>
<evidence type="ECO:0000256" key="1">
    <source>
        <dbReference type="SAM" id="MobiDB-lite"/>
    </source>
</evidence>
<comment type="caution">
    <text evidence="2">The sequence shown here is derived from an EMBL/GenBank/DDBJ whole genome shotgun (WGS) entry which is preliminary data.</text>
</comment>
<dbReference type="Proteomes" id="UP000518752">
    <property type="component" value="Unassembled WGS sequence"/>
</dbReference>
<feature type="compositionally biased region" description="Low complexity" evidence="1">
    <location>
        <begin position="128"/>
        <end position="143"/>
    </location>
</feature>
<accession>A0A8H5MCS3</accession>